<evidence type="ECO:0000313" key="10">
    <source>
        <dbReference type="Proteomes" id="UP000663791"/>
    </source>
</evidence>
<evidence type="ECO:0000256" key="1">
    <source>
        <dbReference type="ARBA" id="ARBA00004370"/>
    </source>
</evidence>
<dbReference type="NCBIfam" id="NF009967">
    <property type="entry name" value="PRK13430.1"/>
    <property type="match status" value="1"/>
</dbReference>
<sequence>MVSFRAASAEAMAALTDKLGGVAEASAAKVADDLFAAARTLRSEGALRRFVTDQSVAAPARAGLVGDVFAGKVDPAAAELLSAAVAARWTRSRDLPDALEQLGVVAAVRSVGAQAETLVDELFGVRQLVKQNSDLRNALSDPARSAADKSALLDTLLGGKVLPATVQLVRQSLSGSYRTVTAALEAYERTAADVHGESVATVHVARPLDERAQQRLNTALSRQYGRSVHLNVVVDPAVIGGIRVEIGHDVIDGTVSSRLDDARRKIAG</sequence>
<dbReference type="GO" id="GO:0005886">
    <property type="term" value="C:plasma membrane"/>
    <property type="evidence" value="ECO:0007669"/>
    <property type="project" value="UniProtKB-SubCell"/>
</dbReference>
<evidence type="ECO:0000313" key="9">
    <source>
        <dbReference type="EMBL" id="MBM9461282.1"/>
    </source>
</evidence>
<dbReference type="EMBL" id="JAERTX010000015">
    <property type="protein sequence ID" value="MBM9461282.1"/>
    <property type="molecule type" value="Genomic_DNA"/>
</dbReference>
<comment type="function">
    <text evidence="8">This protein is part of the stalk that links CF(0) to CF(1). It either transmits conformational changes from CF(0) to CF(1) or is implicated in proton conduction.</text>
</comment>
<evidence type="ECO:0000256" key="5">
    <source>
        <dbReference type="ARBA" id="ARBA00023136"/>
    </source>
</evidence>
<dbReference type="Pfam" id="PF00213">
    <property type="entry name" value="OSCP"/>
    <property type="match status" value="1"/>
</dbReference>
<dbReference type="PANTHER" id="PTHR11910">
    <property type="entry name" value="ATP SYNTHASE DELTA CHAIN"/>
    <property type="match status" value="1"/>
</dbReference>
<keyword evidence="5 8" id="KW-0472">Membrane</keyword>
<reference evidence="9" key="1">
    <citation type="submission" date="2021-01" db="EMBL/GenBank/DDBJ databases">
        <title>Novel species in genus Nocardioides.</title>
        <authorList>
            <person name="Zhang G."/>
        </authorList>
    </citation>
    <scope>NUCLEOTIDE SEQUENCE</scope>
    <source>
        <strain evidence="9">Zg-536</strain>
    </source>
</reference>
<name>A0A938Y320_9ACTN</name>
<keyword evidence="3 8" id="KW-0375">Hydrogen ion transport</keyword>
<evidence type="ECO:0000256" key="3">
    <source>
        <dbReference type="ARBA" id="ARBA00022781"/>
    </source>
</evidence>
<evidence type="ECO:0000256" key="6">
    <source>
        <dbReference type="ARBA" id="ARBA00023196"/>
    </source>
</evidence>
<dbReference type="GO" id="GO:0045259">
    <property type="term" value="C:proton-transporting ATP synthase complex"/>
    <property type="evidence" value="ECO:0007669"/>
    <property type="project" value="UniProtKB-KW"/>
</dbReference>
<comment type="subcellular location">
    <subcellularLocation>
        <location evidence="8">Cell membrane</location>
        <topology evidence="8">Peripheral membrane protein</topology>
    </subcellularLocation>
    <subcellularLocation>
        <location evidence="1">Membrane</location>
    </subcellularLocation>
</comment>
<keyword evidence="8" id="KW-1003">Cell membrane</keyword>
<keyword evidence="10" id="KW-1185">Reference proteome</keyword>
<dbReference type="NCBIfam" id="TIGR01145">
    <property type="entry name" value="ATP_synt_delta"/>
    <property type="match status" value="1"/>
</dbReference>
<dbReference type="InterPro" id="IPR020781">
    <property type="entry name" value="ATPase_OSCP/d_CS"/>
</dbReference>
<organism evidence="9 10">
    <name type="scientific">Nocardioides faecalis</name>
    <dbReference type="NCBI Taxonomy" id="2803858"/>
    <lineage>
        <taxon>Bacteria</taxon>
        <taxon>Bacillati</taxon>
        <taxon>Actinomycetota</taxon>
        <taxon>Actinomycetes</taxon>
        <taxon>Propionibacteriales</taxon>
        <taxon>Nocardioidaceae</taxon>
        <taxon>Nocardioides</taxon>
    </lineage>
</organism>
<gene>
    <name evidence="8" type="primary">atpH</name>
    <name evidence="9" type="ORF">JK386_15380</name>
</gene>
<keyword evidence="6 8" id="KW-0139">CF(1)</keyword>
<proteinExistence type="inferred from homology"/>
<keyword evidence="2 8" id="KW-0813">Transport</keyword>
<dbReference type="RefSeq" id="WP_205292596.1">
    <property type="nucleotide sequence ID" value="NZ_CP074406.1"/>
</dbReference>
<dbReference type="Proteomes" id="UP000663791">
    <property type="component" value="Unassembled WGS sequence"/>
</dbReference>
<dbReference type="GO" id="GO:0046933">
    <property type="term" value="F:proton-transporting ATP synthase activity, rotational mechanism"/>
    <property type="evidence" value="ECO:0007669"/>
    <property type="project" value="UniProtKB-UniRule"/>
</dbReference>
<dbReference type="HAMAP" id="MF_01416">
    <property type="entry name" value="ATP_synth_delta_bact"/>
    <property type="match status" value="1"/>
</dbReference>
<keyword evidence="4 8" id="KW-0406">Ion transport</keyword>
<protein>
    <recommendedName>
        <fullName evidence="8">ATP synthase subunit delta</fullName>
    </recommendedName>
    <alternativeName>
        <fullName evidence="8">ATP synthase F(1) sector subunit delta</fullName>
    </alternativeName>
    <alternativeName>
        <fullName evidence="8">F-type ATPase subunit delta</fullName>
        <shortName evidence="8">F-ATPase subunit delta</shortName>
    </alternativeName>
</protein>
<evidence type="ECO:0000256" key="4">
    <source>
        <dbReference type="ARBA" id="ARBA00023065"/>
    </source>
</evidence>
<dbReference type="PROSITE" id="PS00389">
    <property type="entry name" value="ATPASE_DELTA"/>
    <property type="match status" value="1"/>
</dbReference>
<comment type="caution">
    <text evidence="9">The sequence shown here is derived from an EMBL/GenBank/DDBJ whole genome shotgun (WGS) entry which is preliminary data.</text>
</comment>
<dbReference type="PRINTS" id="PR00125">
    <property type="entry name" value="ATPASEDELTA"/>
</dbReference>
<evidence type="ECO:0000256" key="2">
    <source>
        <dbReference type="ARBA" id="ARBA00022448"/>
    </source>
</evidence>
<dbReference type="AlphaFoldDB" id="A0A938Y320"/>
<comment type="similarity">
    <text evidence="8">Belongs to the ATPase delta chain family.</text>
</comment>
<evidence type="ECO:0000256" key="7">
    <source>
        <dbReference type="ARBA" id="ARBA00023310"/>
    </source>
</evidence>
<dbReference type="InterPro" id="IPR000711">
    <property type="entry name" value="ATPase_OSCP/dsu"/>
</dbReference>
<evidence type="ECO:0000256" key="8">
    <source>
        <dbReference type="HAMAP-Rule" id="MF_01416"/>
    </source>
</evidence>
<accession>A0A938Y320</accession>
<keyword evidence="7 8" id="KW-0066">ATP synthesis</keyword>
<comment type="function">
    <text evidence="8">F(1)F(0) ATP synthase produces ATP from ADP in the presence of a proton or sodium gradient. F-type ATPases consist of two structural domains, F(1) containing the extramembraneous catalytic core and F(0) containing the membrane proton channel, linked together by a central stalk and a peripheral stalk. During catalysis, ATP synthesis in the catalytic domain of F(1) is coupled via a rotary mechanism of the central stalk subunits to proton translocation.</text>
</comment>